<reference evidence="1 2" key="1">
    <citation type="journal article" date="2014" name="BMC Genomics">
        <title>Comparison of environmental and isolate Sulfobacillus genomes reveals diverse carbon, sulfur, nitrogen, and hydrogen metabolisms.</title>
        <authorList>
            <person name="Justice N.B."/>
            <person name="Norman A."/>
            <person name="Brown C.T."/>
            <person name="Singh A."/>
            <person name="Thomas B.C."/>
            <person name="Banfield J.F."/>
        </authorList>
    </citation>
    <scope>NUCLEOTIDE SEQUENCE [LARGE SCALE GENOMIC DNA]</scope>
    <source>
        <strain evidence="1">AMDSBA3</strain>
    </source>
</reference>
<evidence type="ECO:0000313" key="2">
    <source>
        <dbReference type="Proteomes" id="UP000241848"/>
    </source>
</evidence>
<proteinExistence type="predicted"/>
<accession>A0A2T2WI83</accession>
<organism evidence="1 2">
    <name type="scientific">Sulfobacillus acidophilus</name>
    <dbReference type="NCBI Taxonomy" id="53633"/>
    <lineage>
        <taxon>Bacteria</taxon>
        <taxon>Bacillati</taxon>
        <taxon>Bacillota</taxon>
        <taxon>Clostridia</taxon>
        <taxon>Eubacteriales</taxon>
        <taxon>Clostridiales Family XVII. Incertae Sedis</taxon>
        <taxon>Sulfobacillus</taxon>
    </lineage>
</organism>
<gene>
    <name evidence="1" type="ORF">C7B45_08630</name>
</gene>
<dbReference type="AlphaFoldDB" id="A0A2T2WI83"/>
<name>A0A2T2WI83_9FIRM</name>
<dbReference type="Proteomes" id="UP000241848">
    <property type="component" value="Unassembled WGS sequence"/>
</dbReference>
<evidence type="ECO:0008006" key="3">
    <source>
        <dbReference type="Google" id="ProtNLM"/>
    </source>
</evidence>
<protein>
    <recommendedName>
        <fullName evidence="3">Transposase putative helix-turn-helix domain-containing protein</fullName>
    </recommendedName>
</protein>
<evidence type="ECO:0000313" key="1">
    <source>
        <dbReference type="EMBL" id="PSR21948.1"/>
    </source>
</evidence>
<sequence length="94" mass="10643">MLKVYRGRRYSPEEPTAFLNRQFGSVRDVYSWALALATTTDQTPGNGVTRVQLDKRLNALKQELPWLGEAAAQPLQDALVHLDKAVIRCFREKG</sequence>
<comment type="caution">
    <text evidence="1">The sequence shown here is derived from an EMBL/GenBank/DDBJ whole genome shotgun (WGS) entry which is preliminary data.</text>
</comment>
<dbReference type="EMBL" id="PXYV01000024">
    <property type="protein sequence ID" value="PSR21948.1"/>
    <property type="molecule type" value="Genomic_DNA"/>
</dbReference>